<accession>A0AA40DK27</accession>
<keyword evidence="2" id="KW-1185">Reference proteome</keyword>
<organism evidence="1 2">
    <name type="scientific">Apiosordaria backusii</name>
    <dbReference type="NCBI Taxonomy" id="314023"/>
    <lineage>
        <taxon>Eukaryota</taxon>
        <taxon>Fungi</taxon>
        <taxon>Dikarya</taxon>
        <taxon>Ascomycota</taxon>
        <taxon>Pezizomycotina</taxon>
        <taxon>Sordariomycetes</taxon>
        <taxon>Sordariomycetidae</taxon>
        <taxon>Sordariales</taxon>
        <taxon>Lasiosphaeriaceae</taxon>
        <taxon>Apiosordaria</taxon>
    </lineage>
</organism>
<dbReference type="Proteomes" id="UP001172159">
    <property type="component" value="Unassembled WGS sequence"/>
</dbReference>
<dbReference type="AlphaFoldDB" id="A0AA40DK27"/>
<comment type="caution">
    <text evidence="1">The sequence shown here is derived from an EMBL/GenBank/DDBJ whole genome shotgun (WGS) entry which is preliminary data.</text>
</comment>
<evidence type="ECO:0000313" key="2">
    <source>
        <dbReference type="Proteomes" id="UP001172159"/>
    </source>
</evidence>
<reference evidence="1" key="1">
    <citation type="submission" date="2023-06" db="EMBL/GenBank/DDBJ databases">
        <title>Genome-scale phylogeny and comparative genomics of the fungal order Sordariales.</title>
        <authorList>
            <consortium name="Lawrence Berkeley National Laboratory"/>
            <person name="Hensen N."/>
            <person name="Bonometti L."/>
            <person name="Westerberg I."/>
            <person name="Brannstrom I.O."/>
            <person name="Guillou S."/>
            <person name="Cros-Aarteil S."/>
            <person name="Calhoun S."/>
            <person name="Haridas S."/>
            <person name="Kuo A."/>
            <person name="Mondo S."/>
            <person name="Pangilinan J."/>
            <person name="Riley R."/>
            <person name="Labutti K."/>
            <person name="Andreopoulos B."/>
            <person name="Lipzen A."/>
            <person name="Chen C."/>
            <person name="Yanf M."/>
            <person name="Daum C."/>
            <person name="Ng V."/>
            <person name="Clum A."/>
            <person name="Steindorff A."/>
            <person name="Ohm R."/>
            <person name="Martin F."/>
            <person name="Silar P."/>
            <person name="Natvig D."/>
            <person name="Lalanne C."/>
            <person name="Gautier V."/>
            <person name="Ament-Velasquez S.L."/>
            <person name="Kruys A."/>
            <person name="Hutchinson M.I."/>
            <person name="Powell A.J."/>
            <person name="Barry K."/>
            <person name="Miller A.N."/>
            <person name="Grigoriev I.V."/>
            <person name="Debuchy R."/>
            <person name="Gladieux P."/>
            <person name="Thoren M.H."/>
            <person name="Johannesson H."/>
        </authorList>
    </citation>
    <scope>NUCLEOTIDE SEQUENCE</scope>
    <source>
        <strain evidence="1">CBS 540.89</strain>
    </source>
</reference>
<name>A0AA40DK27_9PEZI</name>
<gene>
    <name evidence="1" type="ORF">B0T21DRAFT_105686</name>
</gene>
<sequence length="200" mass="22519">MTLGIIFFTQSLCPISPTDKRNGETFVDIEAWKQMEKMTMRSNDQFKVSWRDPKAGNVKLGYPFACQGEETVKIAGVWGWSESSRPSGPCENQLMTDNRQVRADKPTHLHENVLFGVMGLNPSCIIQHSDSRFSRPWLRGPFADFSFPLLKPTSARFDKTHHPIGPDLAKRRSKHAVSIWLGDKTEKNCVLGDGEAPDCP</sequence>
<protein>
    <submittedName>
        <fullName evidence="1">Uncharacterized protein</fullName>
    </submittedName>
</protein>
<dbReference type="EMBL" id="JAUKTV010000021">
    <property type="protein sequence ID" value="KAK0704226.1"/>
    <property type="molecule type" value="Genomic_DNA"/>
</dbReference>
<proteinExistence type="predicted"/>
<evidence type="ECO:0000313" key="1">
    <source>
        <dbReference type="EMBL" id="KAK0704226.1"/>
    </source>
</evidence>